<name>A0ABX9KEF6_9FUSO</name>
<protein>
    <submittedName>
        <fullName evidence="1">Glycosyltransferase family 2 protein</fullName>
    </submittedName>
</protein>
<dbReference type="RefSeq" id="WP_114643427.1">
    <property type="nucleotide sequence ID" value="NZ_JAACIO010000001.1"/>
</dbReference>
<dbReference type="SUPFAM" id="SSF53448">
    <property type="entry name" value="Nucleotide-diphospho-sugar transferases"/>
    <property type="match status" value="1"/>
</dbReference>
<evidence type="ECO:0000313" key="1">
    <source>
        <dbReference type="EMBL" id="REI39727.1"/>
    </source>
</evidence>
<keyword evidence="2" id="KW-1185">Reference proteome</keyword>
<dbReference type="Gene3D" id="3.90.550.10">
    <property type="entry name" value="Spore Coat Polysaccharide Biosynthesis Protein SpsA, Chain A"/>
    <property type="match status" value="1"/>
</dbReference>
<reference evidence="1 2" key="1">
    <citation type="submission" date="2018-08" db="EMBL/GenBank/DDBJ databases">
        <title>Draft genome sequence of Psychrilyobacter sp. strain SD5 isolated from Black Sea water.</title>
        <authorList>
            <person name="Yadav S."/>
            <person name="Villanueva L."/>
            <person name="Damste J.S.S."/>
        </authorList>
    </citation>
    <scope>NUCLEOTIDE SEQUENCE [LARGE SCALE GENOMIC DNA]</scope>
    <source>
        <strain evidence="1 2">SD5</strain>
    </source>
</reference>
<dbReference type="InterPro" id="IPR029044">
    <property type="entry name" value="Nucleotide-diphossugar_trans"/>
</dbReference>
<comment type="caution">
    <text evidence="1">The sequence shown here is derived from an EMBL/GenBank/DDBJ whole genome shotgun (WGS) entry which is preliminary data.</text>
</comment>
<dbReference type="Proteomes" id="UP000263486">
    <property type="component" value="Unassembled WGS sequence"/>
</dbReference>
<sequence length="339" mass="39969">MNTISNNNKQFDIPIVLFTFKRYKTVLRILKRIEPLRPQKLYIISDGPRTEEEKIEIDKARKIIEEGITWNCEIIRDYAEENVGIYNRIGLGAKWVLSKEEHAIFLEDDNLPEETFFPFCKEMLERYKNDSRVLWICGTNYLEKYQPQDGSSYVFTKHLLPCGWASWKGKFESYYDGELQLLTDKDIVKRVKDEYTNVSLYHQQINSASTELYRKEKNQRFSSWDFQMAFSIRAHNVLGISPCYNQIKNIGVDNLSTHGGTSFSNIMTRRFCGIESFPLAFPLKHPKTVLTDLEYEKKVDKIILFPKRIRIKSTIARFIKRICGINKYEKFKSKSTELR</sequence>
<gene>
    <name evidence="1" type="ORF">DYH56_13625</name>
</gene>
<proteinExistence type="predicted"/>
<accession>A0ABX9KEF6</accession>
<organism evidence="1 2">
    <name type="scientific">Psychrilyobacter piezotolerans</name>
    <dbReference type="NCBI Taxonomy" id="2293438"/>
    <lineage>
        <taxon>Bacteria</taxon>
        <taxon>Fusobacteriati</taxon>
        <taxon>Fusobacteriota</taxon>
        <taxon>Fusobacteriia</taxon>
        <taxon>Fusobacteriales</taxon>
        <taxon>Fusobacteriaceae</taxon>
        <taxon>Psychrilyobacter</taxon>
    </lineage>
</organism>
<dbReference type="EMBL" id="QUAJ01000033">
    <property type="protein sequence ID" value="REI39727.1"/>
    <property type="molecule type" value="Genomic_DNA"/>
</dbReference>
<evidence type="ECO:0000313" key="2">
    <source>
        <dbReference type="Proteomes" id="UP000263486"/>
    </source>
</evidence>